<reference evidence="2 3" key="1">
    <citation type="submission" date="2016-07" db="EMBL/GenBank/DDBJ databases">
        <title>Pervasive Adenine N6-methylation of Active Genes in Fungi.</title>
        <authorList>
            <consortium name="DOE Joint Genome Institute"/>
            <person name="Mondo S.J."/>
            <person name="Dannebaum R.O."/>
            <person name="Kuo R.C."/>
            <person name="Labutti K."/>
            <person name="Haridas S."/>
            <person name="Kuo A."/>
            <person name="Salamov A."/>
            <person name="Ahrendt S.R."/>
            <person name="Lipzen A."/>
            <person name="Sullivan W."/>
            <person name="Andreopoulos W.B."/>
            <person name="Clum A."/>
            <person name="Lindquist E."/>
            <person name="Daum C."/>
            <person name="Ramamoorthy G.K."/>
            <person name="Gryganskyi A."/>
            <person name="Culley D."/>
            <person name="Magnuson J.K."/>
            <person name="James T.Y."/>
            <person name="O'Malley M.A."/>
            <person name="Stajich J.E."/>
            <person name="Spatafora J.W."/>
            <person name="Visel A."/>
            <person name="Grigoriev I.V."/>
        </authorList>
    </citation>
    <scope>NUCLEOTIDE SEQUENCE [LARGE SCALE GENOMIC DNA]</scope>
    <source>
        <strain evidence="2 3">PL171</strain>
    </source>
</reference>
<feature type="transmembrane region" description="Helical" evidence="1">
    <location>
        <begin position="23"/>
        <end position="43"/>
    </location>
</feature>
<evidence type="ECO:0000313" key="2">
    <source>
        <dbReference type="EMBL" id="ORZ41036.1"/>
    </source>
</evidence>
<organism evidence="2 3">
    <name type="scientific">Catenaria anguillulae PL171</name>
    <dbReference type="NCBI Taxonomy" id="765915"/>
    <lineage>
        <taxon>Eukaryota</taxon>
        <taxon>Fungi</taxon>
        <taxon>Fungi incertae sedis</taxon>
        <taxon>Blastocladiomycota</taxon>
        <taxon>Blastocladiomycetes</taxon>
        <taxon>Blastocladiales</taxon>
        <taxon>Catenariaceae</taxon>
        <taxon>Catenaria</taxon>
    </lineage>
</organism>
<keyword evidence="1" id="KW-0812">Transmembrane</keyword>
<comment type="caution">
    <text evidence="2">The sequence shown here is derived from an EMBL/GenBank/DDBJ whole genome shotgun (WGS) entry which is preliminary data.</text>
</comment>
<protein>
    <submittedName>
        <fullName evidence="2">Uncharacterized protein</fullName>
    </submittedName>
</protein>
<keyword evidence="3" id="KW-1185">Reference proteome</keyword>
<evidence type="ECO:0000313" key="3">
    <source>
        <dbReference type="Proteomes" id="UP000193411"/>
    </source>
</evidence>
<dbReference type="AlphaFoldDB" id="A0A1Y2I2F0"/>
<evidence type="ECO:0000256" key="1">
    <source>
        <dbReference type="SAM" id="Phobius"/>
    </source>
</evidence>
<dbReference type="EMBL" id="MCFL01000002">
    <property type="protein sequence ID" value="ORZ41036.1"/>
    <property type="molecule type" value="Genomic_DNA"/>
</dbReference>
<dbReference type="OrthoDB" id="2555959at2759"/>
<keyword evidence="1" id="KW-0472">Membrane</keyword>
<sequence>MTSDPPRKTLIQSYLALSPRQRLYFGIGGVAVSLAGMAFADYLERNSDLAIKGKVDEIAGSLDSTPSK</sequence>
<name>A0A1Y2I2F0_9FUNG</name>
<keyword evidence="1" id="KW-1133">Transmembrane helix</keyword>
<accession>A0A1Y2I2F0</accession>
<proteinExistence type="predicted"/>
<dbReference type="Proteomes" id="UP000193411">
    <property type="component" value="Unassembled WGS sequence"/>
</dbReference>
<gene>
    <name evidence="2" type="ORF">BCR44DRAFT_55338</name>
</gene>